<sequence>MSCVSKTKSHCNSLLSWQRYLATLKNTTMYSNMCVKIALCLALIVSIDGYVLKHRSVPLSPEGLILEVAVRDKNDPRHPISAMKIDEKDKKVDMSSVELSTEGTNSGDVPQNVPTLEDRVSIIGGGLRATTEKFSKNRKTPSSTLPGPGMECETPCPAVAIVTTRPTRQSIQTSIALCLALIVSIDGYVLKHRSVPLSPEGLILEIAVRDKNDPRHPISTMKIDINEKDHKVEISMAEVPQKVAQDSNDVVPVIEDRSGVNVGTCPADCSLVEWLQVLLPDKRSRIRNNNLWITPKVYPYGNQRRYTLHGSQLRSHRAKRAGRVNSFTDFPREARRSVKILLTKNHPIPTSASRAGTPVNAIAVCLALVACATSHVLKHQELPLSSDGMILEITVKNKGDDHPLSSMVVDINEKDRKVSITVQEPAETVPKGTVTVSPDGVPTIGNRHGIIVGTCPLGYSKRGGFCFPDDDY</sequence>
<keyword evidence="1" id="KW-1133">Transmembrane helix</keyword>
<name>A0A2H1VK52_SPOFR</name>
<evidence type="ECO:0000256" key="1">
    <source>
        <dbReference type="SAM" id="Phobius"/>
    </source>
</evidence>
<protein>
    <submittedName>
        <fullName evidence="2">SFRICE_013130</fullName>
    </submittedName>
</protein>
<evidence type="ECO:0000313" key="2">
    <source>
        <dbReference type="EMBL" id="SOQ40634.1"/>
    </source>
</evidence>
<feature type="transmembrane region" description="Helical" evidence="1">
    <location>
        <begin position="33"/>
        <end position="52"/>
    </location>
</feature>
<dbReference type="AlphaFoldDB" id="A0A2H1VK52"/>
<gene>
    <name evidence="2" type="ORF">SFRICE_013130</name>
</gene>
<proteinExistence type="predicted"/>
<dbReference type="EMBL" id="ODYU01002750">
    <property type="protein sequence ID" value="SOQ40634.1"/>
    <property type="molecule type" value="Genomic_DNA"/>
</dbReference>
<keyword evidence="1" id="KW-0812">Transmembrane</keyword>
<keyword evidence="1" id="KW-0472">Membrane</keyword>
<organism evidence="2">
    <name type="scientific">Spodoptera frugiperda</name>
    <name type="common">Fall armyworm</name>
    <dbReference type="NCBI Taxonomy" id="7108"/>
    <lineage>
        <taxon>Eukaryota</taxon>
        <taxon>Metazoa</taxon>
        <taxon>Ecdysozoa</taxon>
        <taxon>Arthropoda</taxon>
        <taxon>Hexapoda</taxon>
        <taxon>Insecta</taxon>
        <taxon>Pterygota</taxon>
        <taxon>Neoptera</taxon>
        <taxon>Endopterygota</taxon>
        <taxon>Lepidoptera</taxon>
        <taxon>Glossata</taxon>
        <taxon>Ditrysia</taxon>
        <taxon>Noctuoidea</taxon>
        <taxon>Noctuidae</taxon>
        <taxon>Amphipyrinae</taxon>
        <taxon>Spodoptera</taxon>
    </lineage>
</organism>
<reference evidence="2" key="1">
    <citation type="submission" date="2016-07" db="EMBL/GenBank/DDBJ databases">
        <authorList>
            <person name="Bretaudeau A."/>
        </authorList>
    </citation>
    <scope>NUCLEOTIDE SEQUENCE</scope>
    <source>
        <strain evidence="2">Rice</strain>
        <tissue evidence="2">Whole body</tissue>
    </source>
</reference>
<accession>A0A2H1VK52</accession>